<evidence type="ECO:0000256" key="1">
    <source>
        <dbReference type="ARBA" id="ARBA00003159"/>
    </source>
</evidence>
<dbReference type="PROSITE" id="PS50928">
    <property type="entry name" value="ABC_TM1"/>
    <property type="match status" value="1"/>
</dbReference>
<feature type="transmembrane region" description="Helical" evidence="10">
    <location>
        <begin position="84"/>
        <end position="104"/>
    </location>
</feature>
<evidence type="ECO:0000256" key="4">
    <source>
        <dbReference type="ARBA" id="ARBA00022448"/>
    </source>
</evidence>
<evidence type="ECO:0000256" key="5">
    <source>
        <dbReference type="ARBA" id="ARBA00022475"/>
    </source>
</evidence>
<gene>
    <name evidence="12" type="primary">glnP</name>
    <name evidence="12" type="ORF">DLJ82_4819</name>
</gene>
<protein>
    <submittedName>
        <fullName evidence="12">Glutamine transport system permease protein GlnP</fullName>
    </submittedName>
</protein>
<dbReference type="EMBL" id="CP030761">
    <property type="protein sequence ID" value="AXA42380.1"/>
    <property type="molecule type" value="Genomic_DNA"/>
</dbReference>
<comment type="function">
    <text evidence="1">Part of the binding-protein-dependent transport system for glutamine; probably responsible for the translocation of the substrate across the membrane.</text>
</comment>
<dbReference type="InterPro" id="IPR000515">
    <property type="entry name" value="MetI-like"/>
</dbReference>
<evidence type="ECO:0000256" key="10">
    <source>
        <dbReference type="RuleBase" id="RU363032"/>
    </source>
</evidence>
<keyword evidence="5" id="KW-1003">Cell membrane</keyword>
<organism evidence="12 13">
    <name type="scientific">Rhizobium leguminosarum</name>
    <dbReference type="NCBI Taxonomy" id="384"/>
    <lineage>
        <taxon>Bacteria</taxon>
        <taxon>Pseudomonadati</taxon>
        <taxon>Pseudomonadota</taxon>
        <taxon>Alphaproteobacteria</taxon>
        <taxon>Hyphomicrobiales</taxon>
        <taxon>Rhizobiaceae</taxon>
        <taxon>Rhizobium/Agrobacterium group</taxon>
        <taxon>Rhizobium</taxon>
    </lineage>
</organism>
<feature type="transmembrane region" description="Helical" evidence="10">
    <location>
        <begin position="20"/>
        <end position="43"/>
    </location>
</feature>
<dbReference type="CDD" id="cd06261">
    <property type="entry name" value="TM_PBP2"/>
    <property type="match status" value="1"/>
</dbReference>
<dbReference type="Proteomes" id="UP000251166">
    <property type="component" value="Plasmid unnamed1"/>
</dbReference>
<comment type="subcellular location">
    <subcellularLocation>
        <location evidence="2">Cell inner membrane</location>
        <topology evidence="2">Multi-pass membrane protein</topology>
    </subcellularLocation>
    <subcellularLocation>
        <location evidence="10">Cell membrane</location>
        <topology evidence="10">Multi-pass membrane protein</topology>
    </subcellularLocation>
</comment>
<keyword evidence="12" id="KW-0614">Plasmid</keyword>
<keyword evidence="4 10" id="KW-0813">Transport</keyword>
<dbReference type="GO" id="GO:0006865">
    <property type="term" value="P:amino acid transport"/>
    <property type="evidence" value="ECO:0007669"/>
    <property type="project" value="UniProtKB-KW"/>
</dbReference>
<evidence type="ECO:0000256" key="8">
    <source>
        <dbReference type="ARBA" id="ARBA00022989"/>
    </source>
</evidence>
<geneLocation type="plasmid" evidence="12 13">
    <name>unnamed1</name>
</geneLocation>
<dbReference type="AlphaFoldDB" id="A0A2Z4YLP0"/>
<dbReference type="GO" id="GO:0022857">
    <property type="term" value="F:transmembrane transporter activity"/>
    <property type="evidence" value="ECO:0007669"/>
    <property type="project" value="InterPro"/>
</dbReference>
<keyword evidence="6 10" id="KW-0812">Transmembrane</keyword>
<accession>A0A2Z4YLP0</accession>
<dbReference type="InterPro" id="IPR043429">
    <property type="entry name" value="ArtM/GltK/GlnP/TcyL/YhdX-like"/>
</dbReference>
<dbReference type="SUPFAM" id="SSF161098">
    <property type="entry name" value="MetI-like"/>
    <property type="match status" value="1"/>
</dbReference>
<dbReference type="PANTHER" id="PTHR30614">
    <property type="entry name" value="MEMBRANE COMPONENT OF AMINO ACID ABC TRANSPORTER"/>
    <property type="match status" value="1"/>
</dbReference>
<feature type="transmembrane region" description="Helical" evidence="10">
    <location>
        <begin position="124"/>
        <end position="143"/>
    </location>
</feature>
<dbReference type="InterPro" id="IPR035906">
    <property type="entry name" value="MetI-like_sf"/>
</dbReference>
<dbReference type="PANTHER" id="PTHR30614:SF20">
    <property type="entry name" value="GLUTAMINE TRANSPORT SYSTEM PERMEASE PROTEIN GLNP"/>
    <property type="match status" value="1"/>
</dbReference>
<feature type="transmembrane region" description="Helical" evidence="10">
    <location>
        <begin position="189"/>
        <end position="208"/>
    </location>
</feature>
<dbReference type="NCBIfam" id="NF007028">
    <property type="entry name" value="PRK09494.1"/>
    <property type="match status" value="1"/>
</dbReference>
<evidence type="ECO:0000256" key="3">
    <source>
        <dbReference type="ARBA" id="ARBA00010072"/>
    </source>
</evidence>
<dbReference type="InterPro" id="IPR010065">
    <property type="entry name" value="AA_ABC_transptr_permease_3TM"/>
</dbReference>
<dbReference type="GO" id="GO:0043190">
    <property type="term" value="C:ATP-binding cassette (ABC) transporter complex"/>
    <property type="evidence" value="ECO:0007669"/>
    <property type="project" value="InterPro"/>
</dbReference>
<evidence type="ECO:0000256" key="2">
    <source>
        <dbReference type="ARBA" id="ARBA00004429"/>
    </source>
</evidence>
<sequence length="218" mass="23836">MEFEWSVVWQALPELFKGAQLTVMIALAGLVGGLVIGIVAGLMRAYGNVVLNAIAFIYVELIRGTPIVVQVMFIYFALPLVADIRINPITAAITAIVVNAGAYIAEIVRGSFLSIHKGLKEAGLALGLPLWKVLFYVIGPLAFRRMIPSLGNQFIVSLKDTSLFIVIGVGELTRQGQEIMAANFRAVEIWSAVAVFYLIMTGTLTLILRVTEKRMRIL</sequence>
<dbReference type="Pfam" id="PF00528">
    <property type="entry name" value="BPD_transp_1"/>
    <property type="match status" value="1"/>
</dbReference>
<dbReference type="RefSeq" id="WP_112906827.1">
    <property type="nucleotide sequence ID" value="NZ_CP030761.1"/>
</dbReference>
<evidence type="ECO:0000256" key="6">
    <source>
        <dbReference type="ARBA" id="ARBA00022692"/>
    </source>
</evidence>
<reference evidence="12 13" key="1">
    <citation type="submission" date="2018-07" db="EMBL/GenBank/DDBJ databases">
        <title>Rhizobium leguminosarum strain:ATCC 14479 Genome sequencing and assembly.</title>
        <authorList>
            <person name="Chakraborty R."/>
        </authorList>
    </citation>
    <scope>NUCLEOTIDE SEQUENCE [LARGE SCALE GENOMIC DNA]</scope>
    <source>
        <strain evidence="12 13">ATCC 14479</strain>
        <plasmid evidence="13">Plasmid unnamed1</plasmid>
    </source>
</reference>
<evidence type="ECO:0000259" key="11">
    <source>
        <dbReference type="PROSITE" id="PS50928"/>
    </source>
</evidence>
<comment type="similarity">
    <text evidence="3">Belongs to the binding-protein-dependent transport system permease family. HisMQ subfamily.</text>
</comment>
<name>A0A2Z4YLP0_RHILE</name>
<dbReference type="NCBIfam" id="TIGR01726">
    <property type="entry name" value="HEQRo_perm_3TM"/>
    <property type="match status" value="1"/>
</dbReference>
<evidence type="ECO:0000256" key="7">
    <source>
        <dbReference type="ARBA" id="ARBA00022970"/>
    </source>
</evidence>
<keyword evidence="8 10" id="KW-1133">Transmembrane helix</keyword>
<feature type="transmembrane region" description="Helical" evidence="10">
    <location>
        <begin position="55"/>
        <end position="78"/>
    </location>
</feature>
<keyword evidence="9 10" id="KW-0472">Membrane</keyword>
<proteinExistence type="inferred from homology"/>
<keyword evidence="7" id="KW-0029">Amino-acid transport</keyword>
<evidence type="ECO:0000256" key="9">
    <source>
        <dbReference type="ARBA" id="ARBA00023136"/>
    </source>
</evidence>
<dbReference type="Gene3D" id="1.10.3720.10">
    <property type="entry name" value="MetI-like"/>
    <property type="match status" value="1"/>
</dbReference>
<feature type="domain" description="ABC transmembrane type-1" evidence="11">
    <location>
        <begin position="19"/>
        <end position="208"/>
    </location>
</feature>
<evidence type="ECO:0000313" key="13">
    <source>
        <dbReference type="Proteomes" id="UP000251166"/>
    </source>
</evidence>
<evidence type="ECO:0000313" key="12">
    <source>
        <dbReference type="EMBL" id="AXA42380.1"/>
    </source>
</evidence>